<dbReference type="Gene3D" id="1.10.10.10">
    <property type="entry name" value="Winged helix-like DNA-binding domain superfamily/Winged helix DNA-binding domain"/>
    <property type="match status" value="1"/>
</dbReference>
<sequence length="193" mass="22881">MTDAELFEAILLDNEQAFNQLFERHWLKVYTVAHKYVRDEELALEIAHDIFLNIWNKRQELKINSFKSYVITAASYHAIRKRQTAKAIPVQYVDDYEYTEDAAYAISGRHEHNQGEVNIDEREINDTVNHLLTELPKRCREIYYMSRRDNLSITEIAERLDISKRTVENQLTIALKHLRTSLKVIILFSCFFK</sequence>
<feature type="domain" description="RNA polymerase sigma factor 70 region 4 type 2" evidence="6">
    <location>
        <begin position="130"/>
        <end position="178"/>
    </location>
</feature>
<dbReference type="InterPro" id="IPR013249">
    <property type="entry name" value="RNA_pol_sigma70_r4_t2"/>
</dbReference>
<keyword evidence="4" id="KW-0804">Transcription</keyword>
<dbReference type="GO" id="GO:0003677">
    <property type="term" value="F:DNA binding"/>
    <property type="evidence" value="ECO:0007669"/>
    <property type="project" value="InterPro"/>
</dbReference>
<evidence type="ECO:0000259" key="6">
    <source>
        <dbReference type="Pfam" id="PF08281"/>
    </source>
</evidence>
<dbReference type="Pfam" id="PF04542">
    <property type="entry name" value="Sigma70_r2"/>
    <property type="match status" value="1"/>
</dbReference>
<dbReference type="InterPro" id="IPR039425">
    <property type="entry name" value="RNA_pol_sigma-70-like"/>
</dbReference>
<dbReference type="GO" id="GO:0006352">
    <property type="term" value="P:DNA-templated transcription initiation"/>
    <property type="evidence" value="ECO:0007669"/>
    <property type="project" value="InterPro"/>
</dbReference>
<comment type="similarity">
    <text evidence="1">Belongs to the sigma-70 factor family. ECF subfamily.</text>
</comment>
<evidence type="ECO:0000256" key="3">
    <source>
        <dbReference type="ARBA" id="ARBA00023082"/>
    </source>
</evidence>
<accession>A0A929PW40</accession>
<gene>
    <name evidence="7" type="ORF">IRJ16_02660</name>
</gene>
<dbReference type="InterPro" id="IPR007627">
    <property type="entry name" value="RNA_pol_sigma70_r2"/>
</dbReference>
<dbReference type="SUPFAM" id="SSF88659">
    <property type="entry name" value="Sigma3 and sigma4 domains of RNA polymerase sigma factors"/>
    <property type="match status" value="1"/>
</dbReference>
<dbReference type="PANTHER" id="PTHR43133">
    <property type="entry name" value="RNA POLYMERASE ECF-TYPE SIGMA FACTO"/>
    <property type="match status" value="1"/>
</dbReference>
<dbReference type="Pfam" id="PF08281">
    <property type="entry name" value="Sigma70_r4_2"/>
    <property type="match status" value="1"/>
</dbReference>
<protein>
    <submittedName>
        <fullName evidence="7">Sigma-70 family RNA polymerase sigma factor</fullName>
    </submittedName>
</protein>
<dbReference type="Gene3D" id="1.10.1740.10">
    <property type="match status" value="1"/>
</dbReference>
<dbReference type="Proteomes" id="UP000622475">
    <property type="component" value="Unassembled WGS sequence"/>
</dbReference>
<evidence type="ECO:0000256" key="1">
    <source>
        <dbReference type="ARBA" id="ARBA00010641"/>
    </source>
</evidence>
<organism evidence="7 8">
    <name type="scientific">Mucilaginibacter myungsuensis</name>
    <dbReference type="NCBI Taxonomy" id="649104"/>
    <lineage>
        <taxon>Bacteria</taxon>
        <taxon>Pseudomonadati</taxon>
        <taxon>Bacteroidota</taxon>
        <taxon>Sphingobacteriia</taxon>
        <taxon>Sphingobacteriales</taxon>
        <taxon>Sphingobacteriaceae</taxon>
        <taxon>Mucilaginibacter</taxon>
    </lineage>
</organism>
<dbReference type="EMBL" id="JADFFL010000001">
    <property type="protein sequence ID" value="MBE9660772.1"/>
    <property type="molecule type" value="Genomic_DNA"/>
</dbReference>
<evidence type="ECO:0000259" key="5">
    <source>
        <dbReference type="Pfam" id="PF04542"/>
    </source>
</evidence>
<evidence type="ECO:0000256" key="2">
    <source>
        <dbReference type="ARBA" id="ARBA00023015"/>
    </source>
</evidence>
<keyword evidence="2" id="KW-0805">Transcription regulation</keyword>
<dbReference type="InterPro" id="IPR013325">
    <property type="entry name" value="RNA_pol_sigma_r2"/>
</dbReference>
<dbReference type="NCBIfam" id="TIGR02937">
    <property type="entry name" value="sigma70-ECF"/>
    <property type="match status" value="1"/>
</dbReference>
<keyword evidence="8" id="KW-1185">Reference proteome</keyword>
<reference evidence="7" key="1">
    <citation type="submission" date="2020-10" db="EMBL/GenBank/DDBJ databases">
        <title>Mucilaginibacter mali sp. nov., isolated from rhizosphere soil of apple orchard.</title>
        <authorList>
            <person name="Lee J.-S."/>
            <person name="Kim H.S."/>
            <person name="Kim J.-S."/>
        </authorList>
    </citation>
    <scope>NUCLEOTIDE SEQUENCE</scope>
    <source>
        <strain evidence="7">KCTC 22746</strain>
    </source>
</reference>
<evidence type="ECO:0000313" key="7">
    <source>
        <dbReference type="EMBL" id="MBE9660772.1"/>
    </source>
</evidence>
<dbReference type="AlphaFoldDB" id="A0A929PW40"/>
<evidence type="ECO:0000313" key="8">
    <source>
        <dbReference type="Proteomes" id="UP000622475"/>
    </source>
</evidence>
<proteinExistence type="inferred from homology"/>
<dbReference type="PANTHER" id="PTHR43133:SF46">
    <property type="entry name" value="RNA POLYMERASE SIGMA-70 FACTOR ECF SUBFAMILY"/>
    <property type="match status" value="1"/>
</dbReference>
<dbReference type="InterPro" id="IPR014284">
    <property type="entry name" value="RNA_pol_sigma-70_dom"/>
</dbReference>
<feature type="domain" description="RNA polymerase sigma-70 region 2" evidence="5">
    <location>
        <begin position="21"/>
        <end position="83"/>
    </location>
</feature>
<name>A0A929PW40_9SPHI</name>
<dbReference type="SUPFAM" id="SSF88946">
    <property type="entry name" value="Sigma2 domain of RNA polymerase sigma factors"/>
    <property type="match status" value="1"/>
</dbReference>
<comment type="caution">
    <text evidence="7">The sequence shown here is derived from an EMBL/GenBank/DDBJ whole genome shotgun (WGS) entry which is preliminary data.</text>
</comment>
<keyword evidence="3" id="KW-0731">Sigma factor</keyword>
<evidence type="ECO:0000256" key="4">
    <source>
        <dbReference type="ARBA" id="ARBA00023163"/>
    </source>
</evidence>
<dbReference type="InterPro" id="IPR013324">
    <property type="entry name" value="RNA_pol_sigma_r3/r4-like"/>
</dbReference>
<dbReference type="InterPro" id="IPR036388">
    <property type="entry name" value="WH-like_DNA-bd_sf"/>
</dbReference>
<dbReference type="GO" id="GO:0016987">
    <property type="term" value="F:sigma factor activity"/>
    <property type="evidence" value="ECO:0007669"/>
    <property type="project" value="UniProtKB-KW"/>
</dbReference>